<feature type="transmembrane region" description="Helical" evidence="1">
    <location>
        <begin position="125"/>
        <end position="145"/>
    </location>
</feature>
<keyword evidence="4" id="KW-1185">Reference proteome</keyword>
<keyword evidence="1" id="KW-1133">Transmembrane helix</keyword>
<evidence type="ECO:0000256" key="1">
    <source>
        <dbReference type="SAM" id="Phobius"/>
    </source>
</evidence>
<feature type="transmembrane region" description="Helical" evidence="1">
    <location>
        <begin position="34"/>
        <end position="51"/>
    </location>
</feature>
<dbReference type="AlphaFoldDB" id="A0A2K9HHX0"/>
<keyword evidence="1" id="KW-0472">Membrane</keyword>
<feature type="transmembrane region" description="Helical" evidence="1">
    <location>
        <begin position="86"/>
        <end position="105"/>
    </location>
</feature>
<gene>
    <name evidence="3" type="ORF">LA20249_08020</name>
</gene>
<dbReference type="InterPro" id="IPR036890">
    <property type="entry name" value="HATPase_C_sf"/>
</dbReference>
<name>A0A2K9HHX0_9LACO</name>
<keyword evidence="1" id="KW-0812">Transmembrane</keyword>
<accession>A0A2K9HHX0</accession>
<feature type="transmembrane region" description="Helical" evidence="1">
    <location>
        <begin position="57"/>
        <end position="74"/>
    </location>
</feature>
<organism evidence="3 4">
    <name type="scientific">Companilactobacillus alimentarius DSM 20249</name>
    <dbReference type="NCBI Taxonomy" id="1423720"/>
    <lineage>
        <taxon>Bacteria</taxon>
        <taxon>Bacillati</taxon>
        <taxon>Bacillota</taxon>
        <taxon>Bacilli</taxon>
        <taxon>Lactobacillales</taxon>
        <taxon>Lactobacillaceae</taxon>
        <taxon>Companilactobacillus</taxon>
    </lineage>
</organism>
<dbReference type="STRING" id="1423720.FC67_GL001424"/>
<dbReference type="Gene3D" id="3.30.565.10">
    <property type="entry name" value="Histidine kinase-like ATPase, C-terminal domain"/>
    <property type="match status" value="1"/>
</dbReference>
<dbReference type="EMBL" id="CP018867">
    <property type="protein sequence ID" value="AUI72129.1"/>
    <property type="molecule type" value="Genomic_DNA"/>
</dbReference>
<dbReference type="PANTHER" id="PTHR40448:SF1">
    <property type="entry name" value="TWO-COMPONENT SENSOR HISTIDINE KINASE"/>
    <property type="match status" value="1"/>
</dbReference>
<feature type="transmembrane region" description="Helical" evidence="1">
    <location>
        <begin position="6"/>
        <end position="27"/>
    </location>
</feature>
<dbReference type="Pfam" id="PF14501">
    <property type="entry name" value="HATPase_c_5"/>
    <property type="match status" value="1"/>
</dbReference>
<dbReference type="KEGG" id="lali:LA20249_08020"/>
<feature type="transmembrane region" description="Helical" evidence="1">
    <location>
        <begin position="185"/>
        <end position="208"/>
    </location>
</feature>
<dbReference type="GO" id="GO:0042802">
    <property type="term" value="F:identical protein binding"/>
    <property type="evidence" value="ECO:0007669"/>
    <property type="project" value="TreeGrafter"/>
</dbReference>
<dbReference type="Proteomes" id="UP000234653">
    <property type="component" value="Chromosome"/>
</dbReference>
<feature type="domain" description="Sensor histidine kinase NatK-like C-terminal" evidence="2">
    <location>
        <begin position="330"/>
        <end position="432"/>
    </location>
</feature>
<reference evidence="3 4" key="1">
    <citation type="submission" date="2016-12" db="EMBL/GenBank/DDBJ databases">
        <title>The whole genome sequencing and assembly of Lactobacillus alimentarius DSM 20249T strain.</title>
        <authorList>
            <person name="Lee Y.-J."/>
            <person name="Yi H."/>
            <person name="Bahn Y.-S."/>
            <person name="Kim J.F."/>
            <person name="Lee D.-W."/>
        </authorList>
    </citation>
    <scope>NUCLEOTIDE SEQUENCE [LARGE SCALE GENOMIC DNA]</scope>
    <source>
        <strain evidence="3 4">DSM 20249</strain>
    </source>
</reference>
<dbReference type="PANTHER" id="PTHR40448">
    <property type="entry name" value="TWO-COMPONENT SENSOR HISTIDINE KINASE"/>
    <property type="match status" value="1"/>
</dbReference>
<evidence type="ECO:0000259" key="2">
    <source>
        <dbReference type="Pfam" id="PF14501"/>
    </source>
</evidence>
<evidence type="ECO:0000313" key="4">
    <source>
        <dbReference type="Proteomes" id="UP000234653"/>
    </source>
</evidence>
<feature type="transmembrane region" description="Helical" evidence="1">
    <location>
        <begin position="157"/>
        <end position="179"/>
    </location>
</feature>
<dbReference type="InterPro" id="IPR032834">
    <property type="entry name" value="NatK-like_C"/>
</dbReference>
<dbReference type="RefSeq" id="WP_057737424.1">
    <property type="nucleotide sequence ID" value="NZ_AZDQ01000005.1"/>
</dbReference>
<proteinExistence type="predicted"/>
<dbReference type="OrthoDB" id="1652078at2"/>
<sequence length="435" mass="50274">MIILDAYSYFTKEFFCIVLLLISISIFTKIHNKYIYFLFIIGSFPLTLIAVKDSLLLGISVTILFVVSRLKAWLMSRRKMLNEIFALELSLFIYMVVPFVTSMIIKEFFNLKLNVVSNDKLILPTYLIIAAIIFVISILICQSVFNNSNLNFEQTTICVLQFGIFLGLVYTFIEIMQILKILGTVRIMTMSFLIVQFVFSIYTSYIFLKRNKEKNKILDLKKQMGMLNKYTSEVESNYQDLRKIRHDYKNMLLGMKINSNLNKSNNEYLSKLIEYTNKLNDKSVMRFNDIRQIRIPPLKSLIIAKLSEAEKKDINIKFECLYPINEININEIDLVRTVGILADNAIEASSESDEKIFNCFILSNNSGIEIIMENSFLGKLPSFKDINQYGYSSKGSNRGMGLSNVKEIEKHNHNMELINYSENGLFKSSIIIKEG</sequence>
<evidence type="ECO:0000313" key="3">
    <source>
        <dbReference type="EMBL" id="AUI72129.1"/>
    </source>
</evidence>
<protein>
    <recommendedName>
        <fullName evidence="2">Sensor histidine kinase NatK-like C-terminal domain-containing protein</fullName>
    </recommendedName>
</protein>
<dbReference type="SUPFAM" id="SSF55874">
    <property type="entry name" value="ATPase domain of HSP90 chaperone/DNA topoisomerase II/histidine kinase"/>
    <property type="match status" value="1"/>
</dbReference>